<dbReference type="GO" id="GO:0005525">
    <property type="term" value="F:GTP binding"/>
    <property type="evidence" value="ECO:0007669"/>
    <property type="project" value="UniProtKB-KW"/>
</dbReference>
<evidence type="ECO:0000256" key="8">
    <source>
        <dbReference type="ARBA" id="ARBA00022801"/>
    </source>
</evidence>
<evidence type="ECO:0000256" key="1">
    <source>
        <dbReference type="ARBA" id="ARBA00004229"/>
    </source>
</evidence>
<evidence type="ECO:0000256" key="7">
    <source>
        <dbReference type="ARBA" id="ARBA00022741"/>
    </source>
</evidence>
<dbReference type="OrthoDB" id="618395at2759"/>
<dbReference type="SUPFAM" id="SSF52540">
    <property type="entry name" value="P-loop containing nucleoside triphosphate hydrolases"/>
    <property type="match status" value="1"/>
</dbReference>
<keyword evidence="19" id="KW-1185">Reference proteome</keyword>
<dbReference type="EMBL" id="CAJGYO010000018">
    <property type="protein sequence ID" value="CAD6336422.1"/>
    <property type="molecule type" value="Genomic_DNA"/>
</dbReference>
<feature type="domain" description="Acyl-ACP thioesterase N-terminal hotdog" evidence="16">
    <location>
        <begin position="138"/>
        <end position="272"/>
    </location>
</feature>
<dbReference type="Pfam" id="PF01643">
    <property type="entry name" value="Acyl-ACP_TE"/>
    <property type="match status" value="1"/>
</dbReference>
<feature type="region of interest" description="Disordered" evidence="15">
    <location>
        <begin position="41"/>
        <end position="80"/>
    </location>
</feature>
<evidence type="ECO:0000256" key="15">
    <source>
        <dbReference type="SAM" id="MobiDB-lite"/>
    </source>
</evidence>
<dbReference type="Pfam" id="PF03029">
    <property type="entry name" value="ATP_bind_1"/>
    <property type="match status" value="1"/>
</dbReference>
<dbReference type="AlphaFoldDB" id="A0A811S299"/>
<evidence type="ECO:0000259" key="16">
    <source>
        <dbReference type="Pfam" id="PF01643"/>
    </source>
</evidence>
<keyword evidence="9 14" id="KW-0276">Fatty acid metabolism</keyword>
<keyword evidence="4 14" id="KW-0444">Lipid biosynthesis</keyword>
<comment type="function">
    <text evidence="14">Plays an essential role in chain termination during de novo fatty acid synthesis.</text>
</comment>
<dbReference type="CDD" id="cd00586">
    <property type="entry name" value="4HBT"/>
    <property type="match status" value="1"/>
</dbReference>
<dbReference type="InterPro" id="IPR002864">
    <property type="entry name" value="Acyl-ACP_thioesterase_NHD"/>
</dbReference>
<dbReference type="Proteomes" id="UP000604825">
    <property type="component" value="Unassembled WGS sequence"/>
</dbReference>
<gene>
    <name evidence="18" type="ORF">NCGR_LOCUS60520</name>
</gene>
<evidence type="ECO:0000313" key="18">
    <source>
        <dbReference type="EMBL" id="CAD6336422.1"/>
    </source>
</evidence>
<dbReference type="InterPro" id="IPR004130">
    <property type="entry name" value="Gpn"/>
</dbReference>
<comment type="similarity">
    <text evidence="2">Belongs to the GPN-loop GTPase family.</text>
</comment>
<comment type="similarity">
    <text evidence="3 14">Belongs to the acyl-ACP thioesterase family.</text>
</comment>
<evidence type="ECO:0000313" key="19">
    <source>
        <dbReference type="Proteomes" id="UP000604825"/>
    </source>
</evidence>
<dbReference type="InterPro" id="IPR045023">
    <property type="entry name" value="FATA/B"/>
</dbReference>
<dbReference type="InterPro" id="IPR029069">
    <property type="entry name" value="HotDog_dom_sf"/>
</dbReference>
<keyword evidence="8 14" id="KW-0378">Hydrolase</keyword>
<organism evidence="18 19">
    <name type="scientific">Miscanthus lutarioriparius</name>
    <dbReference type="NCBI Taxonomy" id="422564"/>
    <lineage>
        <taxon>Eukaryota</taxon>
        <taxon>Viridiplantae</taxon>
        <taxon>Streptophyta</taxon>
        <taxon>Embryophyta</taxon>
        <taxon>Tracheophyta</taxon>
        <taxon>Spermatophyta</taxon>
        <taxon>Magnoliopsida</taxon>
        <taxon>Liliopsida</taxon>
        <taxon>Poales</taxon>
        <taxon>Poaceae</taxon>
        <taxon>PACMAD clade</taxon>
        <taxon>Panicoideae</taxon>
        <taxon>Andropogonodae</taxon>
        <taxon>Andropogoneae</taxon>
        <taxon>Saccharinae</taxon>
        <taxon>Miscanthus</taxon>
    </lineage>
</organism>
<name>A0A811S299_9POAL</name>
<reference evidence="18" key="1">
    <citation type="submission" date="2020-10" db="EMBL/GenBank/DDBJ databases">
        <authorList>
            <person name="Han B."/>
            <person name="Lu T."/>
            <person name="Zhao Q."/>
            <person name="Huang X."/>
            <person name="Zhao Y."/>
        </authorList>
    </citation>
    <scope>NUCLEOTIDE SEQUENCE</scope>
</reference>
<dbReference type="Pfam" id="PF12590">
    <property type="entry name" value="Acyl-thio_N"/>
    <property type="match status" value="1"/>
</dbReference>
<sequence>MAASIAASSFLPGSPAPAAPKNGLGERPEILDVRGVAAKPGASSNAVRAGKTRAHAAVPKVNSGGKSAVADGEHETVPSSSVPRTFYNQLPDWSMLLAAITTIFLAAEKQWTMLDWKPRRPDMLTDTFGFGRIIHDGLMFRQNFSIRSYEIGADRMASIETLMNHLQETALNHVKTAGLLGDGFGSTPEMSKRNLFWVVSQMQAIVERYPCWGNTVEVDTWVSANGKNGMRRDWHIRDSITGHTILKATSKWVMMNKLTRKLARIPDEVRTEIEPYFFERSAIVDEDNRKLPKLPDGQSTSAAKYVRTGLTPRWADLDINQHVNNVKYIAWILESAPISILENHELASIVLDYKRECGRDSVLQSHTSVHTDCNSESGETTLHCEHVLSLESGLVYCMDYLEKNIDWLEEKLKPLIEDHYLLFDFPGQVELFFLHSNARSVINKLIKKMDLRLTAMHLTDVHLCCDPGKYVSALLLSLSTMLHMELPHINVLSKIDQIENYGNLAFNLDFYTDVQDLSYLQYHLSQDPRSAKYR</sequence>
<keyword evidence="5 14" id="KW-0150">Chloroplast</keyword>
<dbReference type="EC" id="3.1.2.-" evidence="14"/>
<accession>A0A811S299</accession>
<feature type="domain" description="Acyl-ACP-thioesterase N-terminal" evidence="17">
    <location>
        <begin position="1"/>
        <end position="126"/>
    </location>
</feature>
<evidence type="ECO:0000256" key="2">
    <source>
        <dbReference type="ARBA" id="ARBA00005290"/>
    </source>
</evidence>
<evidence type="ECO:0000256" key="4">
    <source>
        <dbReference type="ARBA" id="ARBA00022516"/>
    </source>
</evidence>
<dbReference type="InterPro" id="IPR021113">
    <property type="entry name" value="Acyl-ACP-thioesterase_N"/>
</dbReference>
<evidence type="ECO:0000256" key="3">
    <source>
        <dbReference type="ARBA" id="ARBA00006500"/>
    </source>
</evidence>
<dbReference type="PANTHER" id="PTHR31727:SF3">
    <property type="entry name" value="ACYL-[ACYL-CARRIER-PROTEIN] HYDROLASE"/>
    <property type="match status" value="1"/>
</dbReference>
<evidence type="ECO:0000256" key="9">
    <source>
        <dbReference type="ARBA" id="ARBA00022832"/>
    </source>
</evidence>
<dbReference type="GO" id="GO:0016297">
    <property type="term" value="F:fatty acyl-[ACP] hydrolase activity"/>
    <property type="evidence" value="ECO:0007669"/>
    <property type="project" value="InterPro"/>
</dbReference>
<comment type="subcellular location">
    <subcellularLocation>
        <location evidence="1 14">Plastid</location>
        <location evidence="1 14">Chloroplast</location>
    </subcellularLocation>
</comment>
<comment type="caution">
    <text evidence="18">The sequence shown here is derived from an EMBL/GenBank/DDBJ whole genome shotgun (WGS) entry which is preliminary data.</text>
</comment>
<dbReference type="Gene3D" id="3.40.50.300">
    <property type="entry name" value="P-loop containing nucleotide triphosphate hydrolases"/>
    <property type="match status" value="1"/>
</dbReference>
<evidence type="ECO:0000259" key="17">
    <source>
        <dbReference type="Pfam" id="PF12590"/>
    </source>
</evidence>
<keyword evidence="6 14" id="KW-0934">Plastid</keyword>
<keyword evidence="10" id="KW-0809">Transit peptide</keyword>
<dbReference type="Gene3D" id="3.10.129.10">
    <property type="entry name" value="Hotdog Thioesterase"/>
    <property type="match status" value="2"/>
</dbReference>
<protein>
    <recommendedName>
        <fullName evidence="14">Acyl-[acyl-carrier-protein] hydrolase</fullName>
        <ecNumber evidence="14">3.1.2.-</ecNumber>
    </recommendedName>
</protein>
<keyword evidence="12" id="KW-0342">GTP-binding</keyword>
<dbReference type="GO" id="GO:0000036">
    <property type="term" value="F:acyl carrier activity"/>
    <property type="evidence" value="ECO:0007669"/>
    <property type="project" value="TreeGrafter"/>
</dbReference>
<evidence type="ECO:0000256" key="12">
    <source>
        <dbReference type="ARBA" id="ARBA00023134"/>
    </source>
</evidence>
<keyword evidence="7" id="KW-0547">Nucleotide-binding</keyword>
<evidence type="ECO:0000256" key="13">
    <source>
        <dbReference type="ARBA" id="ARBA00023160"/>
    </source>
</evidence>
<dbReference type="GO" id="GO:0009507">
    <property type="term" value="C:chloroplast"/>
    <property type="evidence" value="ECO:0007669"/>
    <property type="project" value="UniProtKB-SubCell"/>
</dbReference>
<proteinExistence type="inferred from homology"/>
<evidence type="ECO:0000256" key="6">
    <source>
        <dbReference type="ARBA" id="ARBA00022640"/>
    </source>
</evidence>
<keyword evidence="11 14" id="KW-0443">Lipid metabolism</keyword>
<evidence type="ECO:0000256" key="5">
    <source>
        <dbReference type="ARBA" id="ARBA00022528"/>
    </source>
</evidence>
<feature type="region of interest" description="Disordered" evidence="15">
    <location>
        <begin position="1"/>
        <end position="27"/>
    </location>
</feature>
<keyword evidence="13 14" id="KW-0275">Fatty acid biosynthesis</keyword>
<dbReference type="FunFam" id="3.10.129.10:FF:000014">
    <property type="entry name" value="Acyl-[acyl-carrier-protein] hydrolase"/>
    <property type="match status" value="1"/>
</dbReference>
<dbReference type="SUPFAM" id="SSF54637">
    <property type="entry name" value="Thioesterase/thiol ester dehydrase-isomerase"/>
    <property type="match status" value="2"/>
</dbReference>
<evidence type="ECO:0000256" key="11">
    <source>
        <dbReference type="ARBA" id="ARBA00023098"/>
    </source>
</evidence>
<dbReference type="InterPro" id="IPR027417">
    <property type="entry name" value="P-loop_NTPase"/>
</dbReference>
<evidence type="ECO:0000256" key="10">
    <source>
        <dbReference type="ARBA" id="ARBA00022946"/>
    </source>
</evidence>
<evidence type="ECO:0000256" key="14">
    <source>
        <dbReference type="RuleBase" id="RU363096"/>
    </source>
</evidence>
<dbReference type="PANTHER" id="PTHR31727">
    <property type="entry name" value="OLEOYL-ACYL CARRIER PROTEIN THIOESTERASE 1, CHLOROPLASTIC"/>
    <property type="match status" value="1"/>
</dbReference>